<dbReference type="Pfam" id="PF08544">
    <property type="entry name" value="GHMP_kinases_C"/>
    <property type="match status" value="1"/>
</dbReference>
<dbReference type="Gene3D" id="3.30.70.890">
    <property type="entry name" value="GHMP kinase, C-terminal domain"/>
    <property type="match status" value="1"/>
</dbReference>
<protein>
    <recommendedName>
        <fullName evidence="3 10">4-diphosphocytidyl-2-C-methyl-D-erythritol kinase</fullName>
        <shortName evidence="10">CMK</shortName>
        <ecNumber evidence="2 10">2.7.1.148</ecNumber>
    </recommendedName>
    <alternativeName>
        <fullName evidence="9 10">4-(cytidine-5'-diphospho)-2-C-methyl-D-erythritol kinase</fullName>
    </alternativeName>
</protein>
<dbReference type="InterPro" id="IPR014721">
    <property type="entry name" value="Ribsml_uS5_D2-typ_fold_subgr"/>
</dbReference>
<dbReference type="SUPFAM" id="SSF55060">
    <property type="entry name" value="GHMP Kinase, C-terminal domain"/>
    <property type="match status" value="1"/>
</dbReference>
<evidence type="ECO:0000259" key="11">
    <source>
        <dbReference type="Pfam" id="PF00288"/>
    </source>
</evidence>
<evidence type="ECO:0000256" key="6">
    <source>
        <dbReference type="ARBA" id="ARBA00022777"/>
    </source>
</evidence>
<comment type="similarity">
    <text evidence="1 10">Belongs to the GHMP kinase family. IspE subfamily.</text>
</comment>
<dbReference type="InterPro" id="IPR020568">
    <property type="entry name" value="Ribosomal_Su5_D2-typ_SF"/>
</dbReference>
<dbReference type="PANTHER" id="PTHR43527">
    <property type="entry name" value="4-DIPHOSPHOCYTIDYL-2-C-METHYL-D-ERYTHRITOL KINASE, CHLOROPLASTIC"/>
    <property type="match status" value="1"/>
</dbReference>
<dbReference type="InterPro" id="IPR013750">
    <property type="entry name" value="GHMP_kinase_C_dom"/>
</dbReference>
<feature type="domain" description="GHMP kinase N-terminal" evidence="11">
    <location>
        <begin position="65"/>
        <end position="139"/>
    </location>
</feature>
<keyword evidence="4 10" id="KW-0808">Transferase</keyword>
<dbReference type="EC" id="2.7.1.148" evidence="2 10"/>
<proteinExistence type="inferred from homology"/>
<reference evidence="13" key="1">
    <citation type="journal article" date="2020" name="mSystems">
        <title>Genome- and Community-Level Interaction Insights into Carbon Utilization and Element Cycling Functions of Hydrothermarchaeota in Hydrothermal Sediment.</title>
        <authorList>
            <person name="Zhou Z."/>
            <person name="Liu Y."/>
            <person name="Xu W."/>
            <person name="Pan J."/>
            <person name="Luo Z.H."/>
            <person name="Li M."/>
        </authorList>
    </citation>
    <scope>NUCLEOTIDE SEQUENCE</scope>
    <source>
        <strain evidence="13">SpSt-997</strain>
    </source>
</reference>
<evidence type="ECO:0000256" key="5">
    <source>
        <dbReference type="ARBA" id="ARBA00022741"/>
    </source>
</evidence>
<gene>
    <name evidence="10" type="primary">ispE</name>
    <name evidence="13" type="ORF">ENY07_01345</name>
</gene>
<comment type="caution">
    <text evidence="13">The sequence shown here is derived from an EMBL/GenBank/DDBJ whole genome shotgun (WGS) entry which is preliminary data.</text>
</comment>
<name>A0A8J4H730_9PROT</name>
<dbReference type="SUPFAM" id="SSF54211">
    <property type="entry name" value="Ribosomal protein S5 domain 2-like"/>
    <property type="match status" value="1"/>
</dbReference>
<dbReference type="InterPro" id="IPR006204">
    <property type="entry name" value="GHMP_kinase_N_dom"/>
</dbReference>
<dbReference type="GO" id="GO:0019288">
    <property type="term" value="P:isopentenyl diphosphate biosynthetic process, methylerythritol 4-phosphate pathway"/>
    <property type="evidence" value="ECO:0007669"/>
    <property type="project" value="UniProtKB-UniRule"/>
</dbReference>
<evidence type="ECO:0000256" key="9">
    <source>
        <dbReference type="ARBA" id="ARBA00032554"/>
    </source>
</evidence>
<evidence type="ECO:0000259" key="12">
    <source>
        <dbReference type="Pfam" id="PF08544"/>
    </source>
</evidence>
<dbReference type="NCBIfam" id="TIGR00154">
    <property type="entry name" value="ispE"/>
    <property type="match status" value="1"/>
</dbReference>
<feature type="active site" evidence="10">
    <location>
        <position position="8"/>
    </location>
</feature>
<evidence type="ECO:0000256" key="3">
    <source>
        <dbReference type="ARBA" id="ARBA00017473"/>
    </source>
</evidence>
<dbReference type="InterPro" id="IPR004424">
    <property type="entry name" value="IspE"/>
</dbReference>
<dbReference type="Gene3D" id="3.30.230.10">
    <property type="match status" value="1"/>
</dbReference>
<evidence type="ECO:0000256" key="4">
    <source>
        <dbReference type="ARBA" id="ARBA00022679"/>
    </source>
</evidence>
<evidence type="ECO:0000313" key="13">
    <source>
        <dbReference type="EMBL" id="HGC41855.1"/>
    </source>
</evidence>
<dbReference type="InterPro" id="IPR036554">
    <property type="entry name" value="GHMP_kinase_C_sf"/>
</dbReference>
<dbReference type="EMBL" id="DTQM01000024">
    <property type="protein sequence ID" value="HGC41855.1"/>
    <property type="molecule type" value="Genomic_DNA"/>
</dbReference>
<dbReference type="GO" id="GO:0005524">
    <property type="term" value="F:ATP binding"/>
    <property type="evidence" value="ECO:0007669"/>
    <property type="project" value="UniProtKB-UniRule"/>
</dbReference>
<accession>A0A8J4H730</accession>
<evidence type="ECO:0000256" key="2">
    <source>
        <dbReference type="ARBA" id="ARBA00012052"/>
    </source>
</evidence>
<dbReference type="AlphaFoldDB" id="A0A8J4H730"/>
<dbReference type="UniPathway" id="UPA00056">
    <property type="reaction ID" value="UER00094"/>
</dbReference>
<dbReference type="NCBIfam" id="NF011202">
    <property type="entry name" value="PRK14608.1"/>
    <property type="match status" value="1"/>
</dbReference>
<dbReference type="PIRSF" id="PIRSF010376">
    <property type="entry name" value="IspE"/>
    <property type="match status" value="1"/>
</dbReference>
<dbReference type="GO" id="GO:0050515">
    <property type="term" value="F:4-(cytidine 5'-diphospho)-2-C-methyl-D-erythritol kinase activity"/>
    <property type="evidence" value="ECO:0007669"/>
    <property type="project" value="UniProtKB-UniRule"/>
</dbReference>
<evidence type="ECO:0000256" key="1">
    <source>
        <dbReference type="ARBA" id="ARBA00009684"/>
    </source>
</evidence>
<comment type="catalytic activity">
    <reaction evidence="10">
        <text>4-CDP-2-C-methyl-D-erythritol + ATP = 4-CDP-2-C-methyl-D-erythritol 2-phosphate + ADP + H(+)</text>
        <dbReference type="Rhea" id="RHEA:18437"/>
        <dbReference type="ChEBI" id="CHEBI:15378"/>
        <dbReference type="ChEBI" id="CHEBI:30616"/>
        <dbReference type="ChEBI" id="CHEBI:57823"/>
        <dbReference type="ChEBI" id="CHEBI:57919"/>
        <dbReference type="ChEBI" id="CHEBI:456216"/>
        <dbReference type="EC" id="2.7.1.148"/>
    </reaction>
</comment>
<dbReference type="HAMAP" id="MF_00061">
    <property type="entry name" value="IspE"/>
    <property type="match status" value="1"/>
</dbReference>
<evidence type="ECO:0000256" key="8">
    <source>
        <dbReference type="ARBA" id="ARBA00023229"/>
    </source>
</evidence>
<evidence type="ECO:0000256" key="7">
    <source>
        <dbReference type="ARBA" id="ARBA00022840"/>
    </source>
</evidence>
<keyword evidence="7 10" id="KW-0067">ATP-binding</keyword>
<comment type="function">
    <text evidence="10">Catalyzes the phosphorylation of the position 2 hydroxy group of 4-diphosphocytidyl-2C-methyl-D-erythritol.</text>
</comment>
<feature type="active site" evidence="10">
    <location>
        <position position="133"/>
    </location>
</feature>
<feature type="binding site" evidence="10">
    <location>
        <begin position="93"/>
        <end position="103"/>
    </location>
    <ligand>
        <name>ATP</name>
        <dbReference type="ChEBI" id="CHEBI:30616"/>
    </ligand>
</feature>
<dbReference type="Pfam" id="PF00288">
    <property type="entry name" value="GHMP_kinases_N"/>
    <property type="match status" value="1"/>
</dbReference>
<organism evidence="13">
    <name type="scientific">Acidicaldus sp</name>
    <dbReference type="NCBI Taxonomy" id="1872105"/>
    <lineage>
        <taxon>Bacteria</taxon>
        <taxon>Pseudomonadati</taxon>
        <taxon>Pseudomonadota</taxon>
        <taxon>Alphaproteobacteria</taxon>
        <taxon>Acetobacterales</taxon>
        <taxon>Acetobacteraceae</taxon>
        <taxon>Acidicaldus</taxon>
    </lineage>
</organism>
<dbReference type="PANTHER" id="PTHR43527:SF2">
    <property type="entry name" value="4-DIPHOSPHOCYTIDYL-2-C-METHYL-D-ERYTHRITOL KINASE, CHLOROPLASTIC"/>
    <property type="match status" value="1"/>
</dbReference>
<evidence type="ECO:0000256" key="10">
    <source>
        <dbReference type="HAMAP-Rule" id="MF_00061"/>
    </source>
</evidence>
<dbReference type="GO" id="GO:0016114">
    <property type="term" value="P:terpenoid biosynthetic process"/>
    <property type="evidence" value="ECO:0007669"/>
    <property type="project" value="UniProtKB-UniRule"/>
</dbReference>
<keyword evidence="6 10" id="KW-0418">Kinase</keyword>
<sequence length="291" mass="29390">MVECAPAKVNLFLRVTGRRDDGYHLLDSLVVFAAVHDRLRAAPADTFSLTLTGRFGAALASADDNLVLRAARLLAKTAGRSQAAALTLEKNLPVASGIGGGSADAAATLRALARLWDLSPGDLAALALRLGADVPACLAARPARMQGIGEMLSPAPRLPQFGLVLVNPGIALATGEVFAARAGGFASPATLPEIWADAAAMAADLAALGNDLEAPAIALCPAIAAALATIARLPGVLLARMSGSGATCFGLFASPEAAITAEAAAQLPRGWWSWAGGLAEAESSTGHASGW</sequence>
<keyword evidence="5 10" id="KW-0547">Nucleotide-binding</keyword>
<keyword evidence="8 10" id="KW-0414">Isoprene biosynthesis</keyword>
<comment type="pathway">
    <text evidence="10">Isoprenoid biosynthesis; isopentenyl diphosphate biosynthesis via DXP pathway; isopentenyl diphosphate from 1-deoxy-D-xylulose 5-phosphate: step 3/6.</text>
</comment>
<feature type="domain" description="GHMP kinase C-terminal" evidence="12">
    <location>
        <begin position="199"/>
        <end position="264"/>
    </location>
</feature>